<dbReference type="AlphaFoldDB" id="G8WQL5"/>
<dbReference type="STRING" id="1003195.SCATT_28590"/>
<dbReference type="Proteomes" id="UP000007842">
    <property type="component" value="Chromosome"/>
</dbReference>
<dbReference type="InterPro" id="IPR050625">
    <property type="entry name" value="ParA/MinD_ATPase"/>
</dbReference>
<evidence type="ECO:0000259" key="2">
    <source>
        <dbReference type="Pfam" id="PF01656"/>
    </source>
</evidence>
<dbReference type="Gene3D" id="3.40.50.300">
    <property type="entry name" value="P-loop containing nucleotide triphosphate hydrolases"/>
    <property type="match status" value="1"/>
</dbReference>
<feature type="domain" description="Rv3660c-like CheY-like N-terminal" evidence="3">
    <location>
        <begin position="61"/>
        <end position="165"/>
    </location>
</feature>
<proteinExistence type="predicted"/>
<dbReference type="Pfam" id="PF26563">
    <property type="entry name" value="Rv3660c_N"/>
    <property type="match status" value="1"/>
</dbReference>
<dbReference type="HOGENOM" id="CLU_042654_2_0_11"/>
<dbReference type="NCBIfam" id="TIGR03815">
    <property type="entry name" value="CpaE_hom_Actino"/>
    <property type="match status" value="1"/>
</dbReference>
<dbReference type="InterPro" id="IPR002586">
    <property type="entry name" value="CobQ/CobB/MinD/ParA_Nub-bd_dom"/>
</dbReference>
<dbReference type="EMBL" id="CP003219">
    <property type="protein sequence ID" value="AEW95230.1"/>
    <property type="molecule type" value="Genomic_DNA"/>
</dbReference>
<name>G8WQL5_STREN</name>
<dbReference type="Pfam" id="PF01656">
    <property type="entry name" value="CbiA"/>
    <property type="match status" value="1"/>
</dbReference>
<accession>G8WQL5</accession>
<evidence type="ECO:0000313" key="4">
    <source>
        <dbReference type="EMBL" id="AEW95230.1"/>
    </source>
</evidence>
<dbReference type="InterPro" id="IPR027417">
    <property type="entry name" value="P-loop_NTPase"/>
</dbReference>
<feature type="compositionally biased region" description="Low complexity" evidence="1">
    <location>
        <begin position="1"/>
        <end position="16"/>
    </location>
</feature>
<dbReference type="eggNOG" id="COG0489">
    <property type="taxonomic scope" value="Bacteria"/>
</dbReference>
<dbReference type="GO" id="GO:0009898">
    <property type="term" value="C:cytoplasmic side of plasma membrane"/>
    <property type="evidence" value="ECO:0007669"/>
    <property type="project" value="TreeGrafter"/>
</dbReference>
<keyword evidence="5" id="KW-1185">Reference proteome</keyword>
<dbReference type="GO" id="GO:0051782">
    <property type="term" value="P:negative regulation of cell division"/>
    <property type="evidence" value="ECO:0007669"/>
    <property type="project" value="TreeGrafter"/>
</dbReference>
<evidence type="ECO:0000256" key="1">
    <source>
        <dbReference type="SAM" id="MobiDB-lite"/>
    </source>
</evidence>
<dbReference type="KEGG" id="scy:SCATT_28590"/>
<organism evidence="4 5">
    <name type="scientific">Streptantibioticus cattleyicolor (strain ATCC 35852 / DSM 46488 / JCM 4925 / NBRC 14057 / NRRL 8057)</name>
    <name type="common">Streptomyces cattleya</name>
    <dbReference type="NCBI Taxonomy" id="1003195"/>
    <lineage>
        <taxon>Bacteria</taxon>
        <taxon>Bacillati</taxon>
        <taxon>Actinomycetota</taxon>
        <taxon>Actinomycetes</taxon>
        <taxon>Kitasatosporales</taxon>
        <taxon>Streptomycetaceae</taxon>
        <taxon>Streptantibioticus</taxon>
    </lineage>
</organism>
<evidence type="ECO:0000313" key="5">
    <source>
        <dbReference type="Proteomes" id="UP000007842"/>
    </source>
</evidence>
<feature type="region of interest" description="Disordered" evidence="1">
    <location>
        <begin position="1"/>
        <end position="60"/>
    </location>
</feature>
<dbReference type="GO" id="GO:0005829">
    <property type="term" value="C:cytosol"/>
    <property type="evidence" value="ECO:0007669"/>
    <property type="project" value="TreeGrafter"/>
</dbReference>
<protein>
    <submittedName>
        <fullName evidence="4">Septum site determining protein</fullName>
    </submittedName>
</protein>
<feature type="domain" description="CobQ/CobB/MinD/ParA nucleotide binding" evidence="2">
    <location>
        <begin position="173"/>
        <end position="377"/>
    </location>
</feature>
<evidence type="ECO:0000259" key="3">
    <source>
        <dbReference type="Pfam" id="PF26563"/>
    </source>
</evidence>
<dbReference type="PANTHER" id="PTHR43384:SF11">
    <property type="entry name" value="SEPTUM SITE DETERMINING PROTEIN"/>
    <property type="match status" value="1"/>
</dbReference>
<dbReference type="PATRIC" id="fig|1003195.29.peg.2857"/>
<dbReference type="GO" id="GO:0005524">
    <property type="term" value="F:ATP binding"/>
    <property type="evidence" value="ECO:0007669"/>
    <property type="project" value="TreeGrafter"/>
</dbReference>
<dbReference type="PANTHER" id="PTHR43384">
    <property type="entry name" value="SEPTUM SITE-DETERMINING PROTEIN MIND HOMOLOG, CHLOROPLASTIC-RELATED"/>
    <property type="match status" value="1"/>
</dbReference>
<dbReference type="SUPFAM" id="SSF52540">
    <property type="entry name" value="P-loop containing nucleoside triphosphate hydrolases"/>
    <property type="match status" value="1"/>
</dbReference>
<dbReference type="GO" id="GO:0016887">
    <property type="term" value="F:ATP hydrolysis activity"/>
    <property type="evidence" value="ECO:0007669"/>
    <property type="project" value="TreeGrafter"/>
</dbReference>
<gene>
    <name evidence="4" type="ordered locus">SCATT_28590</name>
</gene>
<reference evidence="5" key="1">
    <citation type="submission" date="2011-12" db="EMBL/GenBank/DDBJ databases">
        <title>Complete genome sequence of Streptomyces cattleya strain DSM 46488.</title>
        <authorList>
            <person name="Ou H.-Y."/>
            <person name="Li P."/>
            <person name="Zhao C."/>
            <person name="O'Hagan D."/>
            <person name="Deng Z."/>
        </authorList>
    </citation>
    <scope>NUCLEOTIDE SEQUENCE [LARGE SCALE GENOMIC DNA]</scope>
    <source>
        <strain evidence="5">ATCC 35852 / DSM 46488 / JCM 4925 / NBRC 14057 / NRRL 8057</strain>
    </source>
</reference>
<dbReference type="InterPro" id="IPR059050">
    <property type="entry name" value="Rv3660c_N"/>
</dbReference>
<sequence length="407" mass="41557">MARATGVASAAGAAGRDLGRAGRSRARRPAPAVPPARSDEPPPVPSGRPASESVPGGPLIVTEDEDLLDDLLRLCAAAGAEPEVSFGPPARPGSWSTAPLVLVGDDCAHRVRGVVRRPGVLLIGRDLDDQDVWRRAVDLGADHVLFLPDAEPWLVDRIADAAESVGEPALTIGVVGGRGGAGASTLACALAVTSARQGRRTMLIDGDPLGGGLDVLLGGERAGGLRWPDLAASEGRVSSGALEESLPKLHDLSVLSWDRGDSVVIGPEAMRSVLGAARRRGGVVVVDLPRRLDEGVVEALAQIDVGLLVVPAELRAVAAADRVASRIGMVLSDLRVVARGPFPPDLGDEEIARLLGLPLAGSLPREKGLREAVDGGEPPGGGGRGPLAAFCSAFLDGALAGRGSVTP</sequence>
<dbReference type="InterPro" id="IPR022521">
    <property type="entry name" value="Rv3660c"/>
</dbReference>